<reference evidence="2 3" key="1">
    <citation type="submission" date="2024-04" db="EMBL/GenBank/DDBJ databases">
        <title>Phyllosticta paracitricarpa is synonymous to the EU quarantine fungus P. citricarpa based on phylogenomic analyses.</title>
        <authorList>
            <consortium name="Lawrence Berkeley National Laboratory"/>
            <person name="Van Ingen-Buijs V.A."/>
            <person name="Van Westerhoven A.C."/>
            <person name="Haridas S."/>
            <person name="Skiadas P."/>
            <person name="Martin F."/>
            <person name="Groenewald J.Z."/>
            <person name="Crous P.W."/>
            <person name="Seidl M.F."/>
        </authorList>
    </citation>
    <scope>NUCLEOTIDE SEQUENCE [LARGE SCALE GENOMIC DNA]</scope>
    <source>
        <strain evidence="2 3">CBS 123374</strain>
    </source>
</reference>
<protein>
    <submittedName>
        <fullName evidence="2">Uncharacterized protein</fullName>
    </submittedName>
</protein>
<comment type="caution">
    <text evidence="2">The sequence shown here is derived from an EMBL/GenBank/DDBJ whole genome shotgun (WGS) entry which is preliminary data.</text>
</comment>
<proteinExistence type="predicted"/>
<dbReference type="Proteomes" id="UP001492380">
    <property type="component" value="Unassembled WGS sequence"/>
</dbReference>
<evidence type="ECO:0000313" key="2">
    <source>
        <dbReference type="EMBL" id="KAK8237849.1"/>
    </source>
</evidence>
<keyword evidence="3" id="KW-1185">Reference proteome</keyword>
<accession>A0ABR1YSU8</accession>
<feature type="region of interest" description="Disordered" evidence="1">
    <location>
        <begin position="1"/>
        <end position="26"/>
    </location>
</feature>
<sequence length="197" mass="22096">MALHLLRPGIPPPKRHSHLSSTYESTRLSHPTKRSLLATPMLFIDDRIFRAVNAECIQREGDPCAVNVQNAPLAGKLTSSRVKSKRRPKILSSTLSFRIHTQISNRDDANAFLIYTMEALRNSPSTHCAWIDKESTELKLRMGGRIFQPTRQDRLTMSIVRSMATEDSLKSGDFLEKVTITAFGTQSPTKPLATHDV</sequence>
<gene>
    <name evidence="2" type="ORF">HDK90DRAFT_205831</name>
</gene>
<evidence type="ECO:0000313" key="3">
    <source>
        <dbReference type="Proteomes" id="UP001492380"/>
    </source>
</evidence>
<dbReference type="EMBL" id="JBBWRZ010000004">
    <property type="protein sequence ID" value="KAK8237849.1"/>
    <property type="molecule type" value="Genomic_DNA"/>
</dbReference>
<name>A0ABR1YSU8_9PEZI</name>
<organism evidence="2 3">
    <name type="scientific">Phyllosticta capitalensis</name>
    <dbReference type="NCBI Taxonomy" id="121624"/>
    <lineage>
        <taxon>Eukaryota</taxon>
        <taxon>Fungi</taxon>
        <taxon>Dikarya</taxon>
        <taxon>Ascomycota</taxon>
        <taxon>Pezizomycotina</taxon>
        <taxon>Dothideomycetes</taxon>
        <taxon>Dothideomycetes incertae sedis</taxon>
        <taxon>Botryosphaeriales</taxon>
        <taxon>Phyllostictaceae</taxon>
        <taxon>Phyllosticta</taxon>
    </lineage>
</organism>
<evidence type="ECO:0000256" key="1">
    <source>
        <dbReference type="SAM" id="MobiDB-lite"/>
    </source>
</evidence>